<gene>
    <name evidence="7" type="ORF">FEQUK3_LOCUS3533</name>
</gene>
<evidence type="ECO:0000256" key="2">
    <source>
        <dbReference type="ARBA" id="ARBA00022692"/>
    </source>
</evidence>
<evidence type="ECO:0000313" key="8">
    <source>
        <dbReference type="Proteomes" id="UP000693738"/>
    </source>
</evidence>
<dbReference type="InterPro" id="IPR050360">
    <property type="entry name" value="MFS_Sugar_Transporters"/>
</dbReference>
<feature type="transmembrane region" description="Helical" evidence="5">
    <location>
        <begin position="196"/>
        <end position="214"/>
    </location>
</feature>
<comment type="caution">
    <text evidence="7">The sequence shown here is derived from an EMBL/GenBank/DDBJ whole genome shotgun (WGS) entry which is preliminary data.</text>
</comment>
<feature type="transmembrane region" description="Helical" evidence="5">
    <location>
        <begin position="448"/>
        <end position="467"/>
    </location>
</feature>
<feature type="transmembrane region" description="Helical" evidence="5">
    <location>
        <begin position="104"/>
        <end position="123"/>
    </location>
</feature>
<dbReference type="EMBL" id="CAJSTJ010000121">
    <property type="protein sequence ID" value="CAG7557828.1"/>
    <property type="molecule type" value="Genomic_DNA"/>
</dbReference>
<keyword evidence="4 5" id="KW-0472">Membrane</keyword>
<reference evidence="7" key="1">
    <citation type="submission" date="2021-05" db="EMBL/GenBank/DDBJ databases">
        <authorList>
            <person name="Khan N."/>
        </authorList>
    </citation>
    <scope>NUCLEOTIDE SEQUENCE</scope>
</reference>
<protein>
    <recommendedName>
        <fullName evidence="6">Major facilitator superfamily (MFS) profile domain-containing protein</fullName>
    </recommendedName>
</protein>
<feature type="transmembrane region" description="Helical" evidence="5">
    <location>
        <begin position="162"/>
        <end position="184"/>
    </location>
</feature>
<feature type="transmembrane region" description="Helical" evidence="5">
    <location>
        <begin position="76"/>
        <end position="97"/>
    </location>
</feature>
<feature type="transmembrane region" description="Helical" evidence="5">
    <location>
        <begin position="415"/>
        <end position="436"/>
    </location>
</feature>
<name>A0A8J2NB74_FUSEQ</name>
<dbReference type="PROSITE" id="PS50850">
    <property type="entry name" value="MFS"/>
    <property type="match status" value="1"/>
</dbReference>
<dbReference type="GO" id="GO:0016020">
    <property type="term" value="C:membrane"/>
    <property type="evidence" value="ECO:0007669"/>
    <property type="project" value="UniProtKB-SubCell"/>
</dbReference>
<evidence type="ECO:0000256" key="5">
    <source>
        <dbReference type="SAM" id="Phobius"/>
    </source>
</evidence>
<evidence type="ECO:0000259" key="6">
    <source>
        <dbReference type="PROSITE" id="PS50850"/>
    </source>
</evidence>
<feature type="transmembrane region" description="Helical" evidence="5">
    <location>
        <begin position="129"/>
        <end position="150"/>
    </location>
</feature>
<evidence type="ECO:0000313" key="7">
    <source>
        <dbReference type="EMBL" id="CAG7557828.1"/>
    </source>
</evidence>
<feature type="transmembrane region" description="Helical" evidence="5">
    <location>
        <begin position="376"/>
        <end position="403"/>
    </location>
</feature>
<feature type="domain" description="Major facilitator superfamily (MFS) profile" evidence="6">
    <location>
        <begin position="39"/>
        <end position="471"/>
    </location>
</feature>
<keyword evidence="3 5" id="KW-1133">Transmembrane helix</keyword>
<feature type="transmembrane region" description="Helical" evidence="5">
    <location>
        <begin position="348"/>
        <end position="370"/>
    </location>
</feature>
<dbReference type="InterPro" id="IPR020846">
    <property type="entry name" value="MFS_dom"/>
</dbReference>
<dbReference type="InterPro" id="IPR005829">
    <property type="entry name" value="Sugar_transporter_CS"/>
</dbReference>
<sequence>MSKAEAMDVVHDEKGTHNAVPTSAFATLTRAQCVKKFWRLYTTGLGVSLAGMYAGIRKLVKDPETGNPALNAQHISLWSACYFVTSILIQCIAPITADKFGRKFNMWGVTFFLTLSIVIQIIAPNWWTLLIARLVAGCAGGMMGTSVMVYMSEVALPQFRGALLGSFSLAFALGQVFLAIALKILEDTNPMAFRRIFYSEFVFTGLWLFPMLYLPETPSWYASKGRHDEGKKALRRLVGNVKDYDIDREYSVLQYEMEESSSTAKGENSDWKALFTNKINMKRAVISTLPFTFQNVVGVPLMFGYTTYFFQLAGVDDPFLGNMVKQMVLVVGIIIAFYTVDKVGRRTLVIYGGAAMATICFIVGGLGFMTQTSASGMALVALCSLWAFVYANTLAPIGWISLVEISSPSLRAKTTSIAVTIQYATGILFNYTVPLMLSNQNADWGQKIGLFFGGITLIYLIPCILIFPETKGRTYHELDELFERRVPAWKFASTKTSHQEELEVKVAEGKV</sequence>
<dbReference type="PANTHER" id="PTHR48022">
    <property type="entry name" value="PLASTIDIC GLUCOSE TRANSPORTER 4"/>
    <property type="match status" value="1"/>
</dbReference>
<dbReference type="AlphaFoldDB" id="A0A8J2NB74"/>
<evidence type="ECO:0000256" key="3">
    <source>
        <dbReference type="ARBA" id="ARBA00022989"/>
    </source>
</evidence>
<dbReference type="InterPro" id="IPR005828">
    <property type="entry name" value="MFS_sugar_transport-like"/>
</dbReference>
<evidence type="ECO:0000256" key="1">
    <source>
        <dbReference type="ARBA" id="ARBA00004141"/>
    </source>
</evidence>
<accession>A0A8J2NB74</accession>
<feature type="transmembrane region" description="Helical" evidence="5">
    <location>
        <begin position="323"/>
        <end position="341"/>
    </location>
</feature>
<feature type="transmembrane region" description="Helical" evidence="5">
    <location>
        <begin position="37"/>
        <end position="56"/>
    </location>
</feature>
<keyword evidence="2 5" id="KW-0812">Transmembrane</keyword>
<dbReference type="GO" id="GO:0005351">
    <property type="term" value="F:carbohydrate:proton symporter activity"/>
    <property type="evidence" value="ECO:0007669"/>
    <property type="project" value="TreeGrafter"/>
</dbReference>
<organism evidence="7 8">
    <name type="scientific">Fusarium equiseti</name>
    <name type="common">Fusarium scirpi</name>
    <dbReference type="NCBI Taxonomy" id="61235"/>
    <lineage>
        <taxon>Eukaryota</taxon>
        <taxon>Fungi</taxon>
        <taxon>Dikarya</taxon>
        <taxon>Ascomycota</taxon>
        <taxon>Pezizomycotina</taxon>
        <taxon>Sordariomycetes</taxon>
        <taxon>Hypocreomycetidae</taxon>
        <taxon>Hypocreales</taxon>
        <taxon>Nectriaceae</taxon>
        <taxon>Fusarium</taxon>
        <taxon>Fusarium incarnatum-equiseti species complex</taxon>
    </lineage>
</organism>
<feature type="transmembrane region" description="Helical" evidence="5">
    <location>
        <begin position="284"/>
        <end position="303"/>
    </location>
</feature>
<dbReference type="Proteomes" id="UP000693738">
    <property type="component" value="Unassembled WGS sequence"/>
</dbReference>
<dbReference type="Pfam" id="PF00083">
    <property type="entry name" value="Sugar_tr"/>
    <property type="match status" value="1"/>
</dbReference>
<evidence type="ECO:0000256" key="4">
    <source>
        <dbReference type="ARBA" id="ARBA00023136"/>
    </source>
</evidence>
<dbReference type="PANTHER" id="PTHR48022:SF68">
    <property type="entry name" value="MAJOR FACILITATOR SUPERFAMILY (MFS) PROFILE DOMAIN-CONTAINING PROTEIN-RELATED"/>
    <property type="match status" value="1"/>
</dbReference>
<comment type="subcellular location">
    <subcellularLocation>
        <location evidence="1">Membrane</location>
        <topology evidence="1">Multi-pass membrane protein</topology>
    </subcellularLocation>
</comment>
<dbReference type="PROSITE" id="PS00216">
    <property type="entry name" value="SUGAR_TRANSPORT_1"/>
    <property type="match status" value="1"/>
</dbReference>
<proteinExistence type="predicted"/>